<dbReference type="GeneID" id="93578892"/>
<proteinExistence type="predicted"/>
<dbReference type="GO" id="GO:0085020">
    <property type="term" value="P:protein K6-linked ubiquitination"/>
    <property type="evidence" value="ECO:0007669"/>
    <property type="project" value="TreeGrafter"/>
</dbReference>
<feature type="repeat" description="ANK" evidence="3">
    <location>
        <begin position="53"/>
        <end position="85"/>
    </location>
</feature>
<dbReference type="SMART" id="SM00248">
    <property type="entry name" value="ANK"/>
    <property type="match status" value="2"/>
</dbReference>
<accession>A0A1L9U1L6</accession>
<dbReference type="AlphaFoldDB" id="A0A1L9U1L6"/>
<dbReference type="STRING" id="767769.A0A1L9U1L6"/>
<keyword evidence="2 3" id="KW-0040">ANK repeat</keyword>
<dbReference type="PROSITE" id="PS50088">
    <property type="entry name" value="ANK_REPEAT"/>
    <property type="match status" value="2"/>
</dbReference>
<dbReference type="GO" id="GO:0004842">
    <property type="term" value="F:ubiquitin-protein transferase activity"/>
    <property type="evidence" value="ECO:0007669"/>
    <property type="project" value="TreeGrafter"/>
</dbReference>
<evidence type="ECO:0000256" key="2">
    <source>
        <dbReference type="ARBA" id="ARBA00023043"/>
    </source>
</evidence>
<feature type="repeat" description="ANK" evidence="3">
    <location>
        <begin position="23"/>
        <end position="52"/>
    </location>
</feature>
<dbReference type="Gene3D" id="1.25.40.20">
    <property type="entry name" value="Ankyrin repeat-containing domain"/>
    <property type="match status" value="1"/>
</dbReference>
<dbReference type="OrthoDB" id="4772757at2759"/>
<gene>
    <name evidence="4" type="ORF">ASPBRDRAFT_49710</name>
</gene>
<dbReference type="Pfam" id="PF12796">
    <property type="entry name" value="Ank_2"/>
    <property type="match status" value="1"/>
</dbReference>
<evidence type="ECO:0000256" key="3">
    <source>
        <dbReference type="PROSITE-ProRule" id="PRU00023"/>
    </source>
</evidence>
<reference evidence="5" key="1">
    <citation type="journal article" date="2017" name="Genome Biol.">
        <title>Comparative genomics reveals high biological diversity and specific adaptations in the industrially and medically important fungal genus Aspergillus.</title>
        <authorList>
            <person name="de Vries R.P."/>
            <person name="Riley R."/>
            <person name="Wiebenga A."/>
            <person name="Aguilar-Osorio G."/>
            <person name="Amillis S."/>
            <person name="Uchima C.A."/>
            <person name="Anderluh G."/>
            <person name="Asadollahi M."/>
            <person name="Askin M."/>
            <person name="Barry K."/>
            <person name="Battaglia E."/>
            <person name="Bayram O."/>
            <person name="Benocci T."/>
            <person name="Braus-Stromeyer S.A."/>
            <person name="Caldana C."/>
            <person name="Canovas D."/>
            <person name="Cerqueira G.C."/>
            <person name="Chen F."/>
            <person name="Chen W."/>
            <person name="Choi C."/>
            <person name="Clum A."/>
            <person name="Dos Santos R.A."/>
            <person name="Damasio A.R."/>
            <person name="Diallinas G."/>
            <person name="Emri T."/>
            <person name="Fekete E."/>
            <person name="Flipphi M."/>
            <person name="Freyberg S."/>
            <person name="Gallo A."/>
            <person name="Gournas C."/>
            <person name="Habgood R."/>
            <person name="Hainaut M."/>
            <person name="Harispe M.L."/>
            <person name="Henrissat B."/>
            <person name="Hilden K.S."/>
            <person name="Hope R."/>
            <person name="Hossain A."/>
            <person name="Karabika E."/>
            <person name="Karaffa L."/>
            <person name="Karanyi Z."/>
            <person name="Krasevec N."/>
            <person name="Kuo A."/>
            <person name="Kusch H."/>
            <person name="LaButti K."/>
            <person name="Lagendijk E.L."/>
            <person name="Lapidus A."/>
            <person name="Levasseur A."/>
            <person name="Lindquist E."/>
            <person name="Lipzen A."/>
            <person name="Logrieco A.F."/>
            <person name="MacCabe A."/>
            <person name="Maekelae M.R."/>
            <person name="Malavazi I."/>
            <person name="Melin P."/>
            <person name="Meyer V."/>
            <person name="Mielnichuk N."/>
            <person name="Miskei M."/>
            <person name="Molnar A.P."/>
            <person name="Mule G."/>
            <person name="Ngan C.Y."/>
            <person name="Orejas M."/>
            <person name="Orosz E."/>
            <person name="Ouedraogo J.P."/>
            <person name="Overkamp K.M."/>
            <person name="Park H.-S."/>
            <person name="Perrone G."/>
            <person name="Piumi F."/>
            <person name="Punt P.J."/>
            <person name="Ram A.F."/>
            <person name="Ramon A."/>
            <person name="Rauscher S."/>
            <person name="Record E."/>
            <person name="Riano-Pachon D.M."/>
            <person name="Robert V."/>
            <person name="Roehrig J."/>
            <person name="Ruller R."/>
            <person name="Salamov A."/>
            <person name="Salih N.S."/>
            <person name="Samson R.A."/>
            <person name="Sandor E."/>
            <person name="Sanguinetti M."/>
            <person name="Schuetze T."/>
            <person name="Sepcic K."/>
            <person name="Shelest E."/>
            <person name="Sherlock G."/>
            <person name="Sophianopoulou V."/>
            <person name="Squina F.M."/>
            <person name="Sun H."/>
            <person name="Susca A."/>
            <person name="Todd R.B."/>
            <person name="Tsang A."/>
            <person name="Unkles S.E."/>
            <person name="van de Wiele N."/>
            <person name="van Rossen-Uffink D."/>
            <person name="Oliveira J.V."/>
            <person name="Vesth T.C."/>
            <person name="Visser J."/>
            <person name="Yu J.-H."/>
            <person name="Zhou M."/>
            <person name="Andersen M.R."/>
            <person name="Archer D.B."/>
            <person name="Baker S.E."/>
            <person name="Benoit I."/>
            <person name="Brakhage A.A."/>
            <person name="Braus G.H."/>
            <person name="Fischer R."/>
            <person name="Frisvad J.C."/>
            <person name="Goldman G.H."/>
            <person name="Houbraken J."/>
            <person name="Oakley B."/>
            <person name="Pocsi I."/>
            <person name="Scazzocchio C."/>
            <person name="Seiboth B."/>
            <person name="vanKuyk P.A."/>
            <person name="Wortman J."/>
            <person name="Dyer P.S."/>
            <person name="Grigoriev I.V."/>
        </authorList>
    </citation>
    <scope>NUCLEOTIDE SEQUENCE [LARGE SCALE GENOMIC DNA]</scope>
    <source>
        <strain evidence="5">CBS 101740 / IMI 381727 / IBT 21946</strain>
    </source>
</reference>
<dbReference type="InterPro" id="IPR002110">
    <property type="entry name" value="Ankyrin_rpt"/>
</dbReference>
<evidence type="ECO:0000256" key="1">
    <source>
        <dbReference type="ARBA" id="ARBA00022737"/>
    </source>
</evidence>
<dbReference type="InterPro" id="IPR036770">
    <property type="entry name" value="Ankyrin_rpt-contain_sf"/>
</dbReference>
<name>A0A1L9U1L6_ASPBC</name>
<dbReference type="EMBL" id="KV878723">
    <property type="protein sequence ID" value="OJJ65549.1"/>
    <property type="molecule type" value="Genomic_DNA"/>
</dbReference>
<dbReference type="VEuPathDB" id="FungiDB:ASPBRDRAFT_49710"/>
<keyword evidence="1" id="KW-0677">Repeat</keyword>
<protein>
    <submittedName>
        <fullName evidence="4">Uncharacterized protein</fullName>
    </submittedName>
</protein>
<dbReference type="PANTHER" id="PTHR24171:SF8">
    <property type="entry name" value="BRCA1-ASSOCIATED RING DOMAIN PROTEIN 1"/>
    <property type="match status" value="1"/>
</dbReference>
<organism evidence="4 5">
    <name type="scientific">Aspergillus brasiliensis (strain CBS 101740 / IMI 381727 / IBT 21946)</name>
    <dbReference type="NCBI Taxonomy" id="767769"/>
    <lineage>
        <taxon>Eukaryota</taxon>
        <taxon>Fungi</taxon>
        <taxon>Dikarya</taxon>
        <taxon>Ascomycota</taxon>
        <taxon>Pezizomycotina</taxon>
        <taxon>Eurotiomycetes</taxon>
        <taxon>Eurotiomycetidae</taxon>
        <taxon>Eurotiales</taxon>
        <taxon>Aspergillaceae</taxon>
        <taxon>Aspergillus</taxon>
        <taxon>Aspergillus subgen. Circumdati</taxon>
    </lineage>
</organism>
<keyword evidence="5" id="KW-1185">Reference proteome</keyword>
<feature type="non-terminal residue" evidence="4">
    <location>
        <position position="1"/>
    </location>
</feature>
<dbReference type="PANTHER" id="PTHR24171">
    <property type="entry name" value="ANKYRIN REPEAT DOMAIN-CONTAINING PROTEIN 39-RELATED"/>
    <property type="match status" value="1"/>
</dbReference>
<sequence length="139" mass="15336">NIMQTLLDHVASQGDDHHAALISALYHASEKGRIQTVRLLLSRGADPSAKGLEYRSAIQAAAHFGCEEVVQALLDAGAQVNTQGGYHGNAMQAAAMYGRVCLVQIHQCSWGYLWRCFDSSYKTKEHRGCHHSSASWRKR</sequence>
<evidence type="ECO:0000313" key="4">
    <source>
        <dbReference type="EMBL" id="OJJ65549.1"/>
    </source>
</evidence>
<dbReference type="SUPFAM" id="SSF48403">
    <property type="entry name" value="Ankyrin repeat"/>
    <property type="match status" value="1"/>
</dbReference>
<dbReference type="Proteomes" id="UP000184499">
    <property type="component" value="Unassembled WGS sequence"/>
</dbReference>
<dbReference type="RefSeq" id="XP_067472800.1">
    <property type="nucleotide sequence ID" value="XM_067626404.1"/>
</dbReference>
<evidence type="ECO:0000313" key="5">
    <source>
        <dbReference type="Proteomes" id="UP000184499"/>
    </source>
</evidence>